<evidence type="ECO:0000313" key="6">
    <source>
        <dbReference type="Proteomes" id="UP000501690"/>
    </source>
</evidence>
<dbReference type="Proteomes" id="UP000501690">
    <property type="component" value="Linkage Group LG3"/>
</dbReference>
<feature type="domain" description="Disease resistance N-terminal" evidence="4">
    <location>
        <begin position="14"/>
        <end position="80"/>
    </location>
</feature>
<dbReference type="AlphaFoldDB" id="A0A4D6LBC8"/>
<gene>
    <name evidence="5" type="ORF">DEO72_LG3g185</name>
</gene>
<name>A0A4D6LBC8_VIGUN</name>
<keyword evidence="6" id="KW-1185">Reference proteome</keyword>
<evidence type="ECO:0000259" key="4">
    <source>
        <dbReference type="Pfam" id="PF18052"/>
    </source>
</evidence>
<dbReference type="EMBL" id="CP039347">
    <property type="protein sequence ID" value="QCD85665.1"/>
    <property type="molecule type" value="Genomic_DNA"/>
</dbReference>
<protein>
    <recommendedName>
        <fullName evidence="4">Disease resistance N-terminal domain-containing protein</fullName>
    </recommendedName>
</protein>
<evidence type="ECO:0000313" key="5">
    <source>
        <dbReference type="EMBL" id="QCD85665.1"/>
    </source>
</evidence>
<dbReference type="GO" id="GO:0000166">
    <property type="term" value="F:nucleotide binding"/>
    <property type="evidence" value="ECO:0007669"/>
    <property type="project" value="UniProtKB-KW"/>
</dbReference>
<accession>A0A4D6LBC8</accession>
<organism evidence="5 6">
    <name type="scientific">Vigna unguiculata</name>
    <name type="common">Cowpea</name>
    <dbReference type="NCBI Taxonomy" id="3917"/>
    <lineage>
        <taxon>Eukaryota</taxon>
        <taxon>Viridiplantae</taxon>
        <taxon>Streptophyta</taxon>
        <taxon>Embryophyta</taxon>
        <taxon>Tracheophyta</taxon>
        <taxon>Spermatophyta</taxon>
        <taxon>Magnoliopsida</taxon>
        <taxon>eudicotyledons</taxon>
        <taxon>Gunneridae</taxon>
        <taxon>Pentapetalae</taxon>
        <taxon>rosids</taxon>
        <taxon>fabids</taxon>
        <taxon>Fabales</taxon>
        <taxon>Fabaceae</taxon>
        <taxon>Papilionoideae</taxon>
        <taxon>50 kb inversion clade</taxon>
        <taxon>NPAAA clade</taxon>
        <taxon>indigoferoid/millettioid clade</taxon>
        <taxon>Phaseoleae</taxon>
        <taxon>Vigna</taxon>
    </lineage>
</organism>
<evidence type="ECO:0000256" key="1">
    <source>
        <dbReference type="ARBA" id="ARBA00022737"/>
    </source>
</evidence>
<evidence type="ECO:0000256" key="3">
    <source>
        <dbReference type="ARBA" id="ARBA00022821"/>
    </source>
</evidence>
<reference evidence="5 6" key="1">
    <citation type="submission" date="2019-04" db="EMBL/GenBank/DDBJ databases">
        <title>An improved genome assembly and genetic linkage map for asparagus bean, Vigna unguiculata ssp. sesquipedialis.</title>
        <authorList>
            <person name="Xia Q."/>
            <person name="Zhang R."/>
            <person name="Dong Y."/>
        </authorList>
    </citation>
    <scope>NUCLEOTIDE SEQUENCE [LARGE SCALE GENOMIC DNA]</scope>
    <source>
        <tissue evidence="5">Leaf</tissue>
    </source>
</reference>
<dbReference type="Gene3D" id="1.20.5.4130">
    <property type="match status" value="1"/>
</dbReference>
<keyword evidence="1" id="KW-0677">Repeat</keyword>
<proteinExistence type="predicted"/>
<dbReference type="GO" id="GO:0006952">
    <property type="term" value="P:defense response"/>
    <property type="evidence" value="ECO:0007669"/>
    <property type="project" value="UniProtKB-KW"/>
</dbReference>
<keyword evidence="2" id="KW-0547">Nucleotide-binding</keyword>
<keyword evidence="3" id="KW-0611">Plant defense</keyword>
<evidence type="ECO:0000256" key="2">
    <source>
        <dbReference type="ARBA" id="ARBA00022741"/>
    </source>
</evidence>
<dbReference type="InterPro" id="IPR041118">
    <property type="entry name" value="Rx_N"/>
</dbReference>
<sequence length="88" mass="10222">MATEMVTSALVSTFVERTIDSLASLFGDVFRARKHNKKQLSDLKMKLLAIDVVAFDAEQKQFTDSRVRNWLLKAKDMLCLMQRISWRK</sequence>
<dbReference type="Pfam" id="PF18052">
    <property type="entry name" value="Rx_N"/>
    <property type="match status" value="1"/>
</dbReference>